<feature type="region of interest" description="Disordered" evidence="2">
    <location>
        <begin position="205"/>
        <end position="225"/>
    </location>
</feature>
<evidence type="ECO:0000313" key="4">
    <source>
        <dbReference type="Proteomes" id="UP001626550"/>
    </source>
</evidence>
<gene>
    <name evidence="3" type="ORF">Ciccas_002393</name>
</gene>
<reference evidence="3 4" key="1">
    <citation type="submission" date="2024-11" db="EMBL/GenBank/DDBJ databases">
        <title>Adaptive evolution of stress response genes in parasites aligns with host niche diversity.</title>
        <authorList>
            <person name="Hahn C."/>
            <person name="Resl P."/>
        </authorList>
    </citation>
    <scope>NUCLEOTIDE SEQUENCE [LARGE SCALE GENOMIC DNA]</scope>
    <source>
        <strain evidence="3">EGGRZ-B1_66</strain>
        <tissue evidence="3">Body</tissue>
    </source>
</reference>
<sequence length="826" mass="95022">MYYLHKHYQNEEQTYDSSIRMSLRSMTDKDLLMGLNKKGPRSKSTGPRTLQKDDPFVRSIHKESHDTPVAVANQRWSIFIRQYESMSKNELLKSYRLLMNDHLRLERFLAIMSRDHEIARNRLESDLLDSMMCIEDLKQALEIRLARRRKIDPKEAEERRYLIKQNKKLLAQIETLEMTKLEMKEQLELLDFQLIEMEHQKNSAEEEVKKVKNKESTKNAHKFDNSDPLQSSYLLSQAEIQTLRLELRTLKGQLTAEMAKLVQTESVMQDLQRENRDLREQLVKIDDPENSLAESDKHFNRKIETSQFLDDQVLLQAVRTFQAQLNERDQEIRSLKENSSEQVFSLTLAELEELCAELDQKIDHSLPAAPQILSAIRLFKNAIQAKISSKLEDETLENDSTSNAISDRFEELHRRIYELIRENANLRATAPKSILQSPIVECSGTRGPAYFLEQLGQLQKSSVCELHEAQLARAEKRRVELEQRLSELQVEICTMRNEASTSEASLQASRRTELALRRRLLTAMESKESSTSQTCSNRCQSMLVQESKRDQILDKVNSPEADLAEELKGKELELVELRNRIASMEASNAALQELNQSDQIRQLEQTKHIATLEAEQMTLFDRLNAMQTAESSTQRGLIRLQALYEEMLREFQECQSSGGSSQDVALTSGSGQTEELVCLQKRVQQLERQNQKLKGTARCNSVVCQEVKKALNGFQERFVNTADQLTDAQMKCADLQAMVNTLNKRNCYHEPGSGAEVLRQLNELLLFEAKGNERLVEAQAMCQRVEQWIQHRLAIAQSSEAKLRAKIVQMSLESETSGDKLTLADI</sequence>
<name>A0ABD2QHC8_9PLAT</name>
<accession>A0ABD2QHC8</accession>
<feature type="coiled-coil region" evidence="1">
    <location>
        <begin position="669"/>
        <end position="696"/>
    </location>
</feature>
<proteinExistence type="predicted"/>
<evidence type="ECO:0000256" key="1">
    <source>
        <dbReference type="SAM" id="Coils"/>
    </source>
</evidence>
<evidence type="ECO:0000313" key="3">
    <source>
        <dbReference type="EMBL" id="KAL3318940.1"/>
    </source>
</evidence>
<keyword evidence="4" id="KW-1185">Reference proteome</keyword>
<dbReference type="Proteomes" id="UP001626550">
    <property type="component" value="Unassembled WGS sequence"/>
</dbReference>
<feature type="coiled-coil region" evidence="1">
    <location>
        <begin position="254"/>
        <end position="281"/>
    </location>
</feature>
<protein>
    <submittedName>
        <fullName evidence="3">Uncharacterized protein</fullName>
    </submittedName>
</protein>
<comment type="caution">
    <text evidence="3">The sequence shown here is derived from an EMBL/GenBank/DDBJ whole genome shotgun (WGS) entry which is preliminary data.</text>
</comment>
<dbReference type="EMBL" id="JBJKFK010000188">
    <property type="protein sequence ID" value="KAL3318940.1"/>
    <property type="molecule type" value="Genomic_DNA"/>
</dbReference>
<feature type="coiled-coil region" evidence="1">
    <location>
        <begin position="464"/>
        <end position="491"/>
    </location>
</feature>
<feature type="coiled-coil region" evidence="1">
    <location>
        <begin position="560"/>
        <end position="594"/>
    </location>
</feature>
<feature type="region of interest" description="Disordered" evidence="2">
    <location>
        <begin position="33"/>
        <end position="52"/>
    </location>
</feature>
<evidence type="ECO:0000256" key="2">
    <source>
        <dbReference type="SAM" id="MobiDB-lite"/>
    </source>
</evidence>
<keyword evidence="1" id="KW-0175">Coiled coil</keyword>
<dbReference type="AlphaFoldDB" id="A0ABD2QHC8"/>
<organism evidence="3 4">
    <name type="scientific">Cichlidogyrus casuarinus</name>
    <dbReference type="NCBI Taxonomy" id="1844966"/>
    <lineage>
        <taxon>Eukaryota</taxon>
        <taxon>Metazoa</taxon>
        <taxon>Spiralia</taxon>
        <taxon>Lophotrochozoa</taxon>
        <taxon>Platyhelminthes</taxon>
        <taxon>Monogenea</taxon>
        <taxon>Monopisthocotylea</taxon>
        <taxon>Dactylogyridea</taxon>
        <taxon>Ancyrocephalidae</taxon>
        <taxon>Cichlidogyrus</taxon>
    </lineage>
</organism>